<evidence type="ECO:0000313" key="2">
    <source>
        <dbReference type="Proteomes" id="UP000315131"/>
    </source>
</evidence>
<sequence length="638" mass="72808">MKKIALISIIWLIQSITYSQNHDSDWIICHDHRNGSMTFDLQEKNDEILGNRNPSDFSISFYQTEYEARIKASPITEPVPVAPESDKTIFYRLEEVNDPDAYELGSYLLKVIRTEVRKDEGFYCGNAEGYYQFKLADLDDGMLNHQDPNNGQDPSIHEVTYYLTEDDAENQVNRLDKTNWTNTIPGFQTIYVRVQRTDDYPCFHVKFYVLYIPRTLDNPEAQDETFCIEGNPSEFNYDLNNKDPEILNGANAEHFNILYFDSEADALSRSSEITQINGSQAPKTVYFRVEDSSFRDCFETGSFELDFQNGVQAKEPEPLMACDTEETGSYIFDLSLKDAEILNGQNTQDYSVSYFHKQDDARQDLNTIEKQNYRSMAGNTILYAKLSPRDEGCSSIVPLEIQVAALPQPELAQSYYLCEDNPYLELDGGDFNSWEWLGENYETIGDERNIKITEPGEYALSVTKNNNGLVCQNTIFFLVENAGSIGEIDYSINGPDNNRNLNISTANNADLEYSIDGINFQDSNVFPINEGNYTVYVRDKNGCKETFIEIIVPGYQTFFTPNGDGIHDNWEIIVTEDGEFLDVLIYDRYGKLLAQILSGKNGWDGTYNGKPMPSNDYWFSVEYSNGEILTGHFSLVRS</sequence>
<organism evidence="1 2">
    <name type="scientific">Christiangramia sabulilitoris</name>
    <dbReference type="NCBI Taxonomy" id="2583991"/>
    <lineage>
        <taxon>Bacteria</taxon>
        <taxon>Pseudomonadati</taxon>
        <taxon>Bacteroidota</taxon>
        <taxon>Flavobacteriia</taxon>
        <taxon>Flavobacteriales</taxon>
        <taxon>Flavobacteriaceae</taxon>
        <taxon>Christiangramia</taxon>
    </lineage>
</organism>
<reference evidence="1 2" key="1">
    <citation type="submission" date="2019-06" db="EMBL/GenBank/DDBJ databases">
        <title>Gramella sabulilitoris sp. nov., isolated from a marine sand.</title>
        <authorList>
            <person name="Yoon J.-H."/>
        </authorList>
    </citation>
    <scope>NUCLEOTIDE SEQUENCE [LARGE SCALE GENOMIC DNA]</scope>
    <source>
        <strain evidence="1 2">HSMS-1</strain>
    </source>
</reference>
<dbReference type="Proteomes" id="UP000315131">
    <property type="component" value="Unassembled WGS sequence"/>
</dbReference>
<keyword evidence="2" id="KW-1185">Reference proteome</keyword>
<dbReference type="OrthoDB" id="9765926at2"/>
<accession>A0A550I2P6</accession>
<comment type="caution">
    <text evidence="1">The sequence shown here is derived from an EMBL/GenBank/DDBJ whole genome shotgun (WGS) entry which is preliminary data.</text>
</comment>
<dbReference type="AlphaFoldDB" id="A0A550I2P6"/>
<evidence type="ECO:0000313" key="1">
    <source>
        <dbReference type="EMBL" id="TRO65237.1"/>
    </source>
</evidence>
<dbReference type="EMBL" id="VHSF01000002">
    <property type="protein sequence ID" value="TRO65237.1"/>
    <property type="molecule type" value="Genomic_DNA"/>
</dbReference>
<proteinExistence type="predicted"/>
<dbReference type="RefSeq" id="WP_143410531.1">
    <property type="nucleotide sequence ID" value="NZ_VHSF01000002.1"/>
</dbReference>
<name>A0A550I2P6_9FLAO</name>
<protein>
    <submittedName>
        <fullName evidence="1">T9SS type B sorting domain-containing protein</fullName>
    </submittedName>
</protein>
<gene>
    <name evidence="1" type="ORF">FGM01_07455</name>
</gene>
<dbReference type="InterPro" id="IPR026341">
    <property type="entry name" value="T9SS_type_B"/>
</dbReference>
<dbReference type="NCBIfam" id="TIGR04131">
    <property type="entry name" value="Bac_Flav_CTERM"/>
    <property type="match status" value="1"/>
</dbReference>
<dbReference type="Pfam" id="PF13585">
    <property type="entry name" value="CHU_C"/>
    <property type="match status" value="1"/>
</dbReference>